<dbReference type="HOGENOM" id="CLU_007284_0_0_1"/>
<dbReference type="AlphaFoldDB" id="J4GTV8"/>
<dbReference type="InterPro" id="IPR019350">
    <property type="entry name" value="RNA_pol_I-sp_TIF_RRN6-like"/>
</dbReference>
<dbReference type="STRING" id="599839.J4GTV8"/>
<keyword evidence="3" id="KW-1185">Reference proteome</keyword>
<protein>
    <submittedName>
        <fullName evidence="2">Uncharacterized protein</fullName>
    </submittedName>
</protein>
<dbReference type="PANTHER" id="PTHR28221:SF2">
    <property type="entry name" value="RNA POLYMERASE I-SPECIFIC TRANSCRIPTION INITIATION FACTOR RRN6"/>
    <property type="match status" value="1"/>
</dbReference>
<organism evidence="2 3">
    <name type="scientific">Fibroporia radiculosa</name>
    <dbReference type="NCBI Taxonomy" id="599839"/>
    <lineage>
        <taxon>Eukaryota</taxon>
        <taxon>Fungi</taxon>
        <taxon>Dikarya</taxon>
        <taxon>Basidiomycota</taxon>
        <taxon>Agaricomycotina</taxon>
        <taxon>Agaricomycetes</taxon>
        <taxon>Polyporales</taxon>
        <taxon>Fibroporiaceae</taxon>
        <taxon>Fibroporia</taxon>
    </lineage>
</organism>
<sequence>MDCWPADSREKPQETIKDQRKSQSKTKERGEPWIYPLIESGSLSAVTLRDREDRLEWTTLAGNDAGMLPRFLGLRLIPKRESITAFPQNHWRSSHHATASVLQRAEQGARFIRTYYPDIDISADIIRDEIIEDTRAMRALDKFNPYVGSMIEAFPCFYGTRENAQYLAFPMGATYNDLNISPLFLSRGEFVELNASWKPSWTFQTPIEQIRTTVPLSQEGEATIDTIIGVRTLASTSLLTVKPTSSRPFVMKTTEIVQILRMDVDNRRVVDMTLPASTRTLALLVNDTGAIYRCSAPYGDKFIQLLYHSPSSDVLSENRTWKIAPWDDENNCLLLSPWVAKCLDFRTQDDGIMLHKPRRPGEMLISAERLKKDSMIRLATTEEILWVDERNTKRPVFGIAHSRGADRTLSVRTRIVSNTPITFLTSHRNSLVTVYDVSRGDAIRLNVPAYSVPPIQSSNSGNHGHSFLQHPLYKSDGNISILQLSESGAVHILDLHSSADLSTPFSREERHVPAWSEEMLLLQDQGRSSNLDVGPLGMRSLSEINLQAAYGNIFQLDKYEELPEDPEVVYNLLDRMPLFWQESDESIDSMLTTFDVAYRSGPEPVNASRSEVFTESALNSVRGYRALMQDRIPLKQMTQQAPWHMNITTFLRRFIPDMDVSAARMIDNLCRFDLVSDSERPAQSFRRDTEAREQLVLDLSLSSDIFFSRRVQQPQSSILDDMVETMSRATEAMSLKDLEPPPVQFGFLHSTSKSNHYNKDEPVNAVSLGGGSWPLGVRLLVKEWEVGSDPQEYVYDDPYDADTVTHAATIHLRMKGMPVNPSSQGMTQPSMQPQRPPTIVPALALAPPAIITSQPSAPAPRRTLDIARSQEYVFDESQLFPDSGSQPLRDRWGVDASSQQMPSTQVLPGPYGGRPGNTKKKVVAKKRVGGF</sequence>
<reference evidence="2 3" key="1">
    <citation type="journal article" date="2012" name="Appl. Environ. Microbiol.">
        <title>Short-read sequencing for genomic analysis of the brown rot fungus Fibroporia radiculosa.</title>
        <authorList>
            <person name="Tang J.D."/>
            <person name="Perkins A.D."/>
            <person name="Sonstegard T.S."/>
            <person name="Schroeder S.G."/>
            <person name="Burgess S.C."/>
            <person name="Diehl S.V."/>
        </authorList>
    </citation>
    <scope>NUCLEOTIDE SEQUENCE [LARGE SCALE GENOMIC DNA]</scope>
    <source>
        <strain evidence="2 3">TFFH 294</strain>
    </source>
</reference>
<feature type="compositionally biased region" description="Basic residues" evidence="1">
    <location>
        <begin position="917"/>
        <end position="931"/>
    </location>
</feature>
<evidence type="ECO:0000313" key="3">
    <source>
        <dbReference type="Proteomes" id="UP000006352"/>
    </source>
</evidence>
<dbReference type="GeneID" id="24099641"/>
<dbReference type="EMBL" id="HE797165">
    <property type="protein sequence ID" value="CCM04730.1"/>
    <property type="molecule type" value="Genomic_DNA"/>
</dbReference>
<feature type="region of interest" description="Disordered" evidence="1">
    <location>
        <begin position="894"/>
        <end position="931"/>
    </location>
</feature>
<proteinExistence type="predicted"/>
<gene>
    <name evidence="2" type="ORF">FIBRA_06918</name>
</gene>
<feature type="region of interest" description="Disordered" evidence="1">
    <location>
        <begin position="1"/>
        <end position="29"/>
    </location>
</feature>
<dbReference type="OrthoDB" id="2382881at2759"/>
<dbReference type="PANTHER" id="PTHR28221">
    <property type="entry name" value="RNA POLYMERASE I-SPECIFIC TRANSCRIPTION INITIATION FACTOR RRN6"/>
    <property type="match status" value="1"/>
</dbReference>
<dbReference type="Proteomes" id="UP000006352">
    <property type="component" value="Unassembled WGS sequence"/>
</dbReference>
<evidence type="ECO:0000256" key="1">
    <source>
        <dbReference type="SAM" id="MobiDB-lite"/>
    </source>
</evidence>
<accession>J4GTV8</accession>
<dbReference type="InParanoid" id="J4GTV8"/>
<feature type="compositionally biased region" description="Polar residues" evidence="1">
    <location>
        <begin position="896"/>
        <end position="906"/>
    </location>
</feature>
<feature type="compositionally biased region" description="Basic and acidic residues" evidence="1">
    <location>
        <begin position="7"/>
        <end position="29"/>
    </location>
</feature>
<name>J4GTV8_9APHY</name>
<evidence type="ECO:0000313" key="2">
    <source>
        <dbReference type="EMBL" id="CCM04730.1"/>
    </source>
</evidence>
<dbReference type="RefSeq" id="XP_012184013.1">
    <property type="nucleotide sequence ID" value="XM_012328623.1"/>
</dbReference>